<sequence>MKPLFQRSAPILLISAILVGCSQEQAAPQAGPAPTVTVAAIQTEPVTLQRELPGRAVPYLVAEVRPQVNGIVAERLFQEGGTVEAGQALYQLDDAMYRANTNIAEATLQNAQAALALARTEAKRSSELFAAKAISAQEYDNSQSKLQQAEAQAKLAAASLESSRITLAYSRITSPISGQIGRSAVTKGALVTANQSAALATVQQLDPVYVDFTQSSNELIQLRRALSSGDLQAVDLPVQILLENGTPYEHPGKIAFSETTVDPSTGSFTLRVEVPNPDHLILPGMYLRGRVGEGLRQNGILVPQKAVARTFDGSTSVKVVAQDGTVETRKVTLGQAVGNRWVVESGLSAGDRVVTVGLQKAIPGSKVQISATENAQP</sequence>
<keyword evidence="10" id="KW-1185">Reference proteome</keyword>
<comment type="subcellular location">
    <subcellularLocation>
        <location evidence="1">Cell envelope</location>
    </subcellularLocation>
</comment>
<dbReference type="Pfam" id="PF25917">
    <property type="entry name" value="BSH_RND"/>
    <property type="match status" value="1"/>
</dbReference>
<dbReference type="PROSITE" id="PS51257">
    <property type="entry name" value="PROKAR_LIPOPROTEIN"/>
    <property type="match status" value="1"/>
</dbReference>
<proteinExistence type="inferred from homology"/>
<dbReference type="NCBIfam" id="TIGR01730">
    <property type="entry name" value="RND_mfp"/>
    <property type="match status" value="1"/>
</dbReference>
<feature type="coiled-coil region" evidence="3">
    <location>
        <begin position="103"/>
        <end position="159"/>
    </location>
</feature>
<keyword evidence="4" id="KW-0732">Signal</keyword>
<dbReference type="Pfam" id="PF25876">
    <property type="entry name" value="HH_MFP_RND"/>
    <property type="match status" value="1"/>
</dbReference>
<dbReference type="GO" id="GO:0005886">
    <property type="term" value="C:plasma membrane"/>
    <property type="evidence" value="ECO:0007669"/>
    <property type="project" value="UniProtKB-SubCell"/>
</dbReference>
<evidence type="ECO:0000313" key="10">
    <source>
        <dbReference type="Proteomes" id="UP000622317"/>
    </source>
</evidence>
<reference evidence="9" key="1">
    <citation type="submission" date="2020-09" db="EMBL/GenBank/DDBJ databases">
        <title>Pelagicoccus enzymogenes sp. nov. with an EPS production, isolated from marine sediment.</title>
        <authorList>
            <person name="Feng X."/>
        </authorList>
    </citation>
    <scope>NUCLEOTIDE SEQUENCE</scope>
    <source>
        <strain evidence="9">NFK12</strain>
    </source>
</reference>
<dbReference type="PANTHER" id="PTHR30158:SF3">
    <property type="entry name" value="MULTIDRUG EFFLUX PUMP SUBUNIT ACRA-RELATED"/>
    <property type="match status" value="1"/>
</dbReference>
<evidence type="ECO:0000259" key="8">
    <source>
        <dbReference type="Pfam" id="PF25967"/>
    </source>
</evidence>
<dbReference type="Gene3D" id="2.40.420.20">
    <property type="match status" value="1"/>
</dbReference>
<feature type="domain" description="Multidrug resistance protein MdtA-like alpha-helical hairpin" evidence="5">
    <location>
        <begin position="103"/>
        <end position="170"/>
    </location>
</feature>
<evidence type="ECO:0000256" key="4">
    <source>
        <dbReference type="SAM" id="SignalP"/>
    </source>
</evidence>
<evidence type="ECO:0000313" key="9">
    <source>
        <dbReference type="EMBL" id="MBD5781113.1"/>
    </source>
</evidence>
<dbReference type="GO" id="GO:0022857">
    <property type="term" value="F:transmembrane transporter activity"/>
    <property type="evidence" value="ECO:0007669"/>
    <property type="project" value="InterPro"/>
</dbReference>
<feature type="domain" description="Multidrug resistance protein MdtA-like beta-barrel" evidence="7">
    <location>
        <begin position="207"/>
        <end position="293"/>
    </location>
</feature>
<feature type="chain" id="PRO_5037749113" evidence="4">
    <location>
        <begin position="27"/>
        <end position="377"/>
    </location>
</feature>
<protein>
    <submittedName>
        <fullName evidence="9">Efflux RND transporter periplasmic adaptor subunit</fullName>
    </submittedName>
</protein>
<dbReference type="InterPro" id="IPR058626">
    <property type="entry name" value="MdtA-like_b-barrel"/>
</dbReference>
<dbReference type="Pfam" id="PF25967">
    <property type="entry name" value="RND-MFP_C"/>
    <property type="match status" value="1"/>
</dbReference>
<evidence type="ECO:0000256" key="3">
    <source>
        <dbReference type="SAM" id="Coils"/>
    </source>
</evidence>
<dbReference type="Gene3D" id="2.40.50.100">
    <property type="match status" value="1"/>
</dbReference>
<feature type="signal peptide" evidence="4">
    <location>
        <begin position="1"/>
        <end position="26"/>
    </location>
</feature>
<evidence type="ECO:0000256" key="1">
    <source>
        <dbReference type="ARBA" id="ARBA00004196"/>
    </source>
</evidence>
<dbReference type="InterPro" id="IPR006143">
    <property type="entry name" value="RND_pump_MFP"/>
</dbReference>
<feature type="domain" description="Multidrug resistance protein MdtA-like barrel-sandwich hybrid" evidence="6">
    <location>
        <begin position="61"/>
        <end position="203"/>
    </location>
</feature>
<dbReference type="SUPFAM" id="SSF111369">
    <property type="entry name" value="HlyD-like secretion proteins"/>
    <property type="match status" value="1"/>
</dbReference>
<evidence type="ECO:0000259" key="6">
    <source>
        <dbReference type="Pfam" id="PF25917"/>
    </source>
</evidence>
<dbReference type="Gene3D" id="1.10.287.470">
    <property type="entry name" value="Helix hairpin bin"/>
    <property type="match status" value="1"/>
</dbReference>
<accession>A0A927FCX3</accession>
<dbReference type="InterPro" id="IPR058625">
    <property type="entry name" value="MdtA-like_BSH"/>
</dbReference>
<comment type="similarity">
    <text evidence="2">Belongs to the membrane fusion protein (MFP) (TC 8.A.1) family.</text>
</comment>
<evidence type="ECO:0000259" key="5">
    <source>
        <dbReference type="Pfam" id="PF25876"/>
    </source>
</evidence>
<dbReference type="InterPro" id="IPR058624">
    <property type="entry name" value="MdtA-like_HH"/>
</dbReference>
<dbReference type="RefSeq" id="WP_191618217.1">
    <property type="nucleotide sequence ID" value="NZ_JACYFG010000040.1"/>
</dbReference>
<dbReference type="InterPro" id="IPR058627">
    <property type="entry name" value="MdtA-like_C"/>
</dbReference>
<dbReference type="GO" id="GO:0046677">
    <property type="term" value="P:response to antibiotic"/>
    <property type="evidence" value="ECO:0007669"/>
    <property type="project" value="TreeGrafter"/>
</dbReference>
<dbReference type="Pfam" id="PF25944">
    <property type="entry name" value="Beta-barrel_RND"/>
    <property type="match status" value="1"/>
</dbReference>
<evidence type="ECO:0000259" key="7">
    <source>
        <dbReference type="Pfam" id="PF25944"/>
    </source>
</evidence>
<gene>
    <name evidence="9" type="ORF">IEN85_16560</name>
</gene>
<dbReference type="AlphaFoldDB" id="A0A927FCX3"/>
<dbReference type="Gene3D" id="2.40.30.170">
    <property type="match status" value="1"/>
</dbReference>
<evidence type="ECO:0000256" key="2">
    <source>
        <dbReference type="ARBA" id="ARBA00009477"/>
    </source>
</evidence>
<organism evidence="9 10">
    <name type="scientific">Pelagicoccus enzymogenes</name>
    <dbReference type="NCBI Taxonomy" id="2773457"/>
    <lineage>
        <taxon>Bacteria</taxon>
        <taxon>Pseudomonadati</taxon>
        <taxon>Verrucomicrobiota</taxon>
        <taxon>Opitutia</taxon>
        <taxon>Puniceicoccales</taxon>
        <taxon>Pelagicoccaceae</taxon>
        <taxon>Pelagicoccus</taxon>
    </lineage>
</organism>
<name>A0A927FCX3_9BACT</name>
<feature type="domain" description="Multidrug resistance protein MdtA-like C-terminal permuted SH3" evidence="8">
    <location>
        <begin position="298"/>
        <end position="360"/>
    </location>
</feature>
<dbReference type="PANTHER" id="PTHR30158">
    <property type="entry name" value="ACRA/E-RELATED COMPONENT OF DRUG EFFLUX TRANSPORTER"/>
    <property type="match status" value="1"/>
</dbReference>
<dbReference type="FunFam" id="2.40.420.20:FF:000001">
    <property type="entry name" value="Efflux RND transporter periplasmic adaptor subunit"/>
    <property type="match status" value="1"/>
</dbReference>
<dbReference type="EMBL" id="JACYFG010000040">
    <property type="protein sequence ID" value="MBD5781113.1"/>
    <property type="molecule type" value="Genomic_DNA"/>
</dbReference>
<dbReference type="Proteomes" id="UP000622317">
    <property type="component" value="Unassembled WGS sequence"/>
</dbReference>
<keyword evidence="3" id="KW-0175">Coiled coil</keyword>
<comment type="caution">
    <text evidence="9">The sequence shown here is derived from an EMBL/GenBank/DDBJ whole genome shotgun (WGS) entry which is preliminary data.</text>
</comment>